<name>A0ABP9S3Z5_9GAMM</name>
<gene>
    <name evidence="1" type="ORF">GCM10025772_14430</name>
</gene>
<reference evidence="2" key="1">
    <citation type="journal article" date="2019" name="Int. J. Syst. Evol. Microbiol.">
        <title>The Global Catalogue of Microorganisms (GCM) 10K type strain sequencing project: providing services to taxonomists for standard genome sequencing and annotation.</title>
        <authorList>
            <consortium name="The Broad Institute Genomics Platform"/>
            <consortium name="The Broad Institute Genome Sequencing Center for Infectious Disease"/>
            <person name="Wu L."/>
            <person name="Ma J."/>
        </authorList>
    </citation>
    <scope>NUCLEOTIDE SEQUENCE [LARGE SCALE GENOMIC DNA]</scope>
    <source>
        <strain evidence="2">JCM 18720</strain>
    </source>
</reference>
<dbReference type="PANTHER" id="PTHR38778">
    <property type="entry name" value="CYTOPLASMIC PROTEIN-RELATED"/>
    <property type="match status" value="1"/>
</dbReference>
<dbReference type="PANTHER" id="PTHR38778:SF1">
    <property type="entry name" value="CYTOPLASMIC PROTEIN"/>
    <property type="match status" value="1"/>
</dbReference>
<dbReference type="EMBL" id="BAABLF010000008">
    <property type="protein sequence ID" value="GAA5190245.1"/>
    <property type="molecule type" value="Genomic_DNA"/>
</dbReference>
<evidence type="ECO:0000313" key="1">
    <source>
        <dbReference type="EMBL" id="GAA5190245.1"/>
    </source>
</evidence>
<comment type="caution">
    <text evidence="1">The sequence shown here is derived from an EMBL/GenBank/DDBJ whole genome shotgun (WGS) entry which is preliminary data.</text>
</comment>
<protein>
    <submittedName>
        <fullName evidence="1">YggL family protein</fullName>
    </submittedName>
</protein>
<dbReference type="Proteomes" id="UP001501600">
    <property type="component" value="Unassembled WGS sequence"/>
</dbReference>
<dbReference type="Pfam" id="PF04320">
    <property type="entry name" value="YggL_50S_bp"/>
    <property type="match status" value="1"/>
</dbReference>
<accession>A0ABP9S3Z5</accession>
<keyword evidence="2" id="KW-1185">Reference proteome</keyword>
<evidence type="ECO:0000313" key="2">
    <source>
        <dbReference type="Proteomes" id="UP001501600"/>
    </source>
</evidence>
<dbReference type="InterPro" id="IPR007416">
    <property type="entry name" value="YggL_50S_bp"/>
</dbReference>
<dbReference type="RefSeq" id="WP_345316377.1">
    <property type="nucleotide sequence ID" value="NZ_BAABLF010000008.1"/>
</dbReference>
<proteinExistence type="predicted"/>
<dbReference type="NCBIfam" id="NF008685">
    <property type="entry name" value="PRK11702.1"/>
    <property type="match status" value="1"/>
</dbReference>
<sequence length="112" mass="12861">MAIKSNAKRNQRIHKKLRTGAYQELGFDLFWTFNPEVTEAQIDTIVDQFIDKVIEPAGLGFSGSGHKAWEGVICTRDIGKCTEADRQRVSDFFAKQPVSDFRMSELYDIWWG</sequence>
<organism evidence="1 2">
    <name type="scientific">Ferrimonas gelatinilytica</name>
    <dbReference type="NCBI Taxonomy" id="1255257"/>
    <lineage>
        <taxon>Bacteria</taxon>
        <taxon>Pseudomonadati</taxon>
        <taxon>Pseudomonadota</taxon>
        <taxon>Gammaproteobacteria</taxon>
        <taxon>Alteromonadales</taxon>
        <taxon>Ferrimonadaceae</taxon>
        <taxon>Ferrimonas</taxon>
    </lineage>
</organism>